<evidence type="ECO:0000256" key="5">
    <source>
        <dbReference type="ARBA" id="ARBA00022692"/>
    </source>
</evidence>
<feature type="transmembrane region" description="Helical" evidence="9">
    <location>
        <begin position="445"/>
        <end position="465"/>
    </location>
</feature>
<feature type="transmembrane region" description="Helical" evidence="9">
    <location>
        <begin position="35"/>
        <end position="56"/>
    </location>
</feature>
<feature type="transmembrane region" description="Helical" evidence="9">
    <location>
        <begin position="290"/>
        <end position="313"/>
    </location>
</feature>
<keyword evidence="13" id="KW-1185">Reference proteome</keyword>
<dbReference type="PANTHER" id="PTHR33362">
    <property type="entry name" value="SIALIC ACID TRAP TRANSPORTER PERMEASE PROTEIN SIAT-RELATED"/>
    <property type="match status" value="1"/>
</dbReference>
<comment type="function">
    <text evidence="8">Part of the tripartite ATP-independent periplasmic (TRAP) transport system.</text>
</comment>
<keyword evidence="6 9" id="KW-1133">Transmembrane helix</keyword>
<name>A0A1H2PMC0_9BURK</name>
<dbReference type="Proteomes" id="UP000243719">
    <property type="component" value="Unassembled WGS sequence"/>
</dbReference>
<evidence type="ECO:0000256" key="1">
    <source>
        <dbReference type="ARBA" id="ARBA00004429"/>
    </source>
</evidence>
<keyword evidence="5 9" id="KW-0812">Transmembrane</keyword>
<dbReference type="STRING" id="1770053.SAMN05216551_10256"/>
<dbReference type="Pfam" id="PF04290">
    <property type="entry name" value="DctQ"/>
    <property type="match status" value="1"/>
</dbReference>
<feature type="transmembrane region" description="Helical" evidence="9">
    <location>
        <begin position="374"/>
        <end position="400"/>
    </location>
</feature>
<evidence type="ECO:0000256" key="9">
    <source>
        <dbReference type="SAM" id="Phobius"/>
    </source>
</evidence>
<dbReference type="GO" id="GO:0005886">
    <property type="term" value="C:plasma membrane"/>
    <property type="evidence" value="ECO:0007669"/>
    <property type="project" value="UniProtKB-SubCell"/>
</dbReference>
<reference evidence="13" key="1">
    <citation type="submission" date="2016-09" db="EMBL/GenBank/DDBJ databases">
        <authorList>
            <person name="Varghese N."/>
            <person name="Submissions S."/>
        </authorList>
    </citation>
    <scope>NUCLEOTIDE SEQUENCE [LARGE SCALE GENOMIC DNA]</scope>
    <source>
        <strain evidence="13">JS23</strain>
    </source>
</reference>
<dbReference type="EMBL" id="FNLO01000002">
    <property type="protein sequence ID" value="SDV46870.1"/>
    <property type="molecule type" value="Genomic_DNA"/>
</dbReference>
<accession>A0A1H2PMC0</accession>
<keyword evidence="2 8" id="KW-0813">Transport</keyword>
<dbReference type="GO" id="GO:0022857">
    <property type="term" value="F:transmembrane transporter activity"/>
    <property type="evidence" value="ECO:0007669"/>
    <property type="project" value="UniProtKB-UniRule"/>
</dbReference>
<feature type="transmembrane region" description="Helical" evidence="9">
    <location>
        <begin position="345"/>
        <end position="368"/>
    </location>
</feature>
<dbReference type="OrthoDB" id="8713284at2"/>
<feature type="transmembrane region" description="Helical" evidence="9">
    <location>
        <begin position="263"/>
        <end position="284"/>
    </location>
</feature>
<feature type="transmembrane region" description="Helical" evidence="9">
    <location>
        <begin position="564"/>
        <end position="585"/>
    </location>
</feature>
<sequence length="633" mass="66780">MRSHAVETPRVPGHDGAMRTAPGVPPWLAFADRALGLLVAVPAALLVLAEVVLLFWGVCARYAFHDPLVWGDELAAILFLWLAMTGAATALHRSAHMRMTALVNRASDDWRQRWDTVALVATMVFLGLIALPAYAYLKQQWMIVTPALEINDAWRVISILYATGCMLLMCLVKLLARGWRAALAGIVVSAVVVIGLELAGPVLQSLGNLNLLIFFVGVVGFTVLSGMPIAFSFGLAVFSYLALSTAMPLEIVVSRMDEGMSQLLLLAVPMFVFLGLLIEMTGMARAMIGFLASLLGHVRGGLSYVLVGAMYLVSGISGSKAADMAAVAPILFPEMKQRGEKPGELVALLSATGAQTETVPPSIVLITIGSVTGVSISALFTGGLLPGFVLAFALCMLVWWRSRARAPLSATRAGAGVIGKAFIAAIPALALPLVIRFAVVEGIATATEVSTVGIVYAALAGIFIYRRFDLRRLGPMLVETAALSGAILIIIGTATAMAWALTQSGFSHSLATFMEGLPGGAIGFMAVSIVMFVVLGSVLEGIPAIVLFGPLLFPIAREVGIHEVHYAMVVILSMGLGLFSPPFGVGYYGACAVSKIHPDEGVKPIIGYMIALLIGIVVIAAVPWISTGFLPTR</sequence>
<evidence type="ECO:0000256" key="6">
    <source>
        <dbReference type="ARBA" id="ARBA00022989"/>
    </source>
</evidence>
<organism evidence="12 13">
    <name type="scientific">Chitinasiproducens palmae</name>
    <dbReference type="NCBI Taxonomy" id="1770053"/>
    <lineage>
        <taxon>Bacteria</taxon>
        <taxon>Pseudomonadati</taxon>
        <taxon>Pseudomonadota</taxon>
        <taxon>Betaproteobacteria</taxon>
        <taxon>Burkholderiales</taxon>
        <taxon>Burkholderiaceae</taxon>
        <taxon>Chitinasiproducens</taxon>
    </lineage>
</organism>
<keyword evidence="4 8" id="KW-0997">Cell inner membrane</keyword>
<evidence type="ECO:0000256" key="3">
    <source>
        <dbReference type="ARBA" id="ARBA00022475"/>
    </source>
</evidence>
<dbReference type="AlphaFoldDB" id="A0A1H2PMC0"/>
<protein>
    <submittedName>
        <fullName evidence="12">TRAP transporter, DctM subunit</fullName>
    </submittedName>
</protein>
<evidence type="ECO:0000313" key="12">
    <source>
        <dbReference type="EMBL" id="SDV46870.1"/>
    </source>
</evidence>
<dbReference type="NCBIfam" id="TIGR00786">
    <property type="entry name" value="dctM"/>
    <property type="match status" value="1"/>
</dbReference>
<evidence type="ECO:0000256" key="2">
    <source>
        <dbReference type="ARBA" id="ARBA00022448"/>
    </source>
</evidence>
<evidence type="ECO:0000256" key="8">
    <source>
        <dbReference type="RuleBase" id="RU369079"/>
    </source>
</evidence>
<feature type="transmembrane region" description="Helical" evidence="9">
    <location>
        <begin position="477"/>
        <end position="501"/>
    </location>
</feature>
<gene>
    <name evidence="12" type="ORF">SAMN05216551_10256</name>
</gene>
<feature type="transmembrane region" description="Helical" evidence="9">
    <location>
        <begin position="116"/>
        <end position="137"/>
    </location>
</feature>
<evidence type="ECO:0000313" key="13">
    <source>
        <dbReference type="Proteomes" id="UP000243719"/>
    </source>
</evidence>
<evidence type="ECO:0000259" key="11">
    <source>
        <dbReference type="Pfam" id="PF06808"/>
    </source>
</evidence>
<dbReference type="RefSeq" id="WP_091904695.1">
    <property type="nucleotide sequence ID" value="NZ_FNLO01000002.1"/>
</dbReference>
<dbReference type="Pfam" id="PF06808">
    <property type="entry name" value="DctM"/>
    <property type="match status" value="1"/>
</dbReference>
<proteinExistence type="predicted"/>
<feature type="transmembrane region" description="Helical" evidence="9">
    <location>
        <begin position="521"/>
        <end position="552"/>
    </location>
</feature>
<feature type="transmembrane region" description="Helical" evidence="9">
    <location>
        <begin position="76"/>
        <end position="95"/>
    </location>
</feature>
<evidence type="ECO:0000259" key="10">
    <source>
        <dbReference type="Pfam" id="PF04290"/>
    </source>
</evidence>
<dbReference type="PANTHER" id="PTHR33362:SF2">
    <property type="entry name" value="TRAP TRANSPORTER LARGE PERMEASE PROTEIN"/>
    <property type="match status" value="1"/>
</dbReference>
<dbReference type="InterPro" id="IPR055348">
    <property type="entry name" value="DctQ"/>
</dbReference>
<dbReference type="InterPro" id="IPR004681">
    <property type="entry name" value="TRAP_DctM"/>
</dbReference>
<evidence type="ECO:0000256" key="7">
    <source>
        <dbReference type="ARBA" id="ARBA00023136"/>
    </source>
</evidence>
<feature type="transmembrane region" description="Helical" evidence="9">
    <location>
        <begin position="605"/>
        <end position="625"/>
    </location>
</feature>
<feature type="transmembrane region" description="Helical" evidence="9">
    <location>
        <begin position="183"/>
        <end position="203"/>
    </location>
</feature>
<feature type="domain" description="Tripartite ATP-independent periplasmic transporters DctQ component" evidence="10">
    <location>
        <begin position="51"/>
        <end position="175"/>
    </location>
</feature>
<comment type="subcellular location">
    <subcellularLocation>
        <location evidence="1 8">Cell inner membrane</location>
        <topology evidence="1 8">Multi-pass membrane protein</topology>
    </subcellularLocation>
</comment>
<dbReference type="InterPro" id="IPR010656">
    <property type="entry name" value="DctM"/>
</dbReference>
<evidence type="ECO:0000256" key="4">
    <source>
        <dbReference type="ARBA" id="ARBA00022519"/>
    </source>
</evidence>
<feature type="transmembrane region" description="Helical" evidence="9">
    <location>
        <begin position="421"/>
        <end position="439"/>
    </location>
</feature>
<keyword evidence="3" id="KW-1003">Cell membrane</keyword>
<feature type="domain" description="TRAP C4-dicarboxylate transport system permease DctM subunit" evidence="11">
    <location>
        <begin position="223"/>
        <end position="625"/>
    </location>
</feature>
<feature type="transmembrane region" description="Helical" evidence="9">
    <location>
        <begin position="209"/>
        <end position="242"/>
    </location>
</feature>
<keyword evidence="7 9" id="KW-0472">Membrane</keyword>
<feature type="transmembrane region" description="Helical" evidence="9">
    <location>
        <begin position="157"/>
        <end position="176"/>
    </location>
</feature>